<feature type="region of interest" description="Disordered" evidence="11">
    <location>
        <begin position="292"/>
        <end position="327"/>
    </location>
</feature>
<name>A0AAD8FFA1_BIOPF</name>
<feature type="domain" description="Cytidyltransferase-like" evidence="13">
    <location>
        <begin position="355"/>
        <end position="481"/>
    </location>
</feature>
<feature type="binding site" evidence="10">
    <location>
        <position position="770"/>
    </location>
    <ligand>
        <name>[4Fe-4S] cluster</name>
        <dbReference type="ChEBI" id="CHEBI:49883"/>
    </ligand>
</feature>
<dbReference type="InterPro" id="IPR049011">
    <property type="entry name" value="Anamorsin_N_metazoan"/>
</dbReference>
<evidence type="ECO:0000256" key="12">
    <source>
        <dbReference type="SAM" id="Phobius"/>
    </source>
</evidence>
<evidence type="ECO:0000256" key="10">
    <source>
        <dbReference type="HAMAP-Rule" id="MF_03115"/>
    </source>
</evidence>
<reference evidence="16" key="1">
    <citation type="journal article" date="2023" name="PLoS Negl. Trop. Dis.">
        <title>A genome sequence for Biomphalaria pfeifferi, the major vector snail for the human-infecting parasite Schistosoma mansoni.</title>
        <authorList>
            <person name="Bu L."/>
            <person name="Lu L."/>
            <person name="Laidemitt M.R."/>
            <person name="Zhang S.M."/>
            <person name="Mutuku M."/>
            <person name="Mkoji G."/>
            <person name="Steinauer M."/>
            <person name="Loker E.S."/>
        </authorList>
    </citation>
    <scope>NUCLEOTIDE SEQUENCE</scope>
    <source>
        <strain evidence="16">KasaAsao</strain>
    </source>
</reference>
<dbReference type="GO" id="GO:0016780">
    <property type="term" value="F:phosphotransferase activity, for other substituted phosphate groups"/>
    <property type="evidence" value="ECO:0007669"/>
    <property type="project" value="InterPro"/>
</dbReference>
<organism evidence="16 17">
    <name type="scientific">Biomphalaria pfeifferi</name>
    <name type="common">Bloodfluke planorb</name>
    <name type="synonym">Freshwater snail</name>
    <dbReference type="NCBI Taxonomy" id="112525"/>
    <lineage>
        <taxon>Eukaryota</taxon>
        <taxon>Metazoa</taxon>
        <taxon>Spiralia</taxon>
        <taxon>Lophotrochozoa</taxon>
        <taxon>Mollusca</taxon>
        <taxon>Gastropoda</taxon>
        <taxon>Heterobranchia</taxon>
        <taxon>Euthyneura</taxon>
        <taxon>Panpulmonata</taxon>
        <taxon>Hygrophila</taxon>
        <taxon>Lymnaeoidea</taxon>
        <taxon>Planorbidae</taxon>
        <taxon>Biomphalaria</taxon>
    </lineage>
</organism>
<dbReference type="Proteomes" id="UP001233172">
    <property type="component" value="Unassembled WGS sequence"/>
</dbReference>
<dbReference type="SUPFAM" id="SSF52374">
    <property type="entry name" value="Nucleotidylyl transferase"/>
    <property type="match status" value="1"/>
</dbReference>
<dbReference type="AlphaFoldDB" id="A0AAD8FFA1"/>
<feature type="compositionally biased region" description="Basic and acidic residues" evidence="11">
    <location>
        <begin position="314"/>
        <end position="327"/>
    </location>
</feature>
<comment type="domain">
    <text evidence="10">The C-terminal domain binds 2 Fe-S clusters but is otherwise mostly in an intrinsically disordered conformation.</text>
</comment>
<evidence type="ECO:0000259" key="15">
    <source>
        <dbReference type="Pfam" id="PF20922"/>
    </source>
</evidence>
<keyword evidence="7 10" id="KW-0408">Iron</keyword>
<protein>
    <recommendedName>
        <fullName evidence="10">Anamorsin homolog</fullName>
    </recommendedName>
    <alternativeName>
        <fullName evidence="10">Fe-S cluster assembly protein DRE2 homolog</fullName>
    </alternativeName>
</protein>
<feature type="domain" description="Anamorsin N-terminal" evidence="15">
    <location>
        <begin position="506"/>
        <end position="670"/>
    </location>
</feature>
<evidence type="ECO:0000256" key="4">
    <source>
        <dbReference type="ARBA" id="ARBA00022490"/>
    </source>
</evidence>
<dbReference type="GO" id="GO:0016226">
    <property type="term" value="P:iron-sulfur cluster assembly"/>
    <property type="evidence" value="ECO:0007669"/>
    <property type="project" value="UniProtKB-UniRule"/>
</dbReference>
<evidence type="ECO:0000256" key="3">
    <source>
        <dbReference type="ARBA" id="ARBA00022485"/>
    </source>
</evidence>
<dbReference type="GO" id="GO:0051537">
    <property type="term" value="F:2 iron, 2 sulfur cluster binding"/>
    <property type="evidence" value="ECO:0007669"/>
    <property type="project" value="UniProtKB-UniRule"/>
</dbReference>
<evidence type="ECO:0000259" key="14">
    <source>
        <dbReference type="Pfam" id="PF05093"/>
    </source>
</evidence>
<keyword evidence="6 10" id="KW-0479">Metal-binding</keyword>
<dbReference type="Gene3D" id="1.20.120.1760">
    <property type="match status" value="1"/>
</dbReference>
<accession>A0AAD8FFA1</accession>
<dbReference type="GO" id="GO:0009055">
    <property type="term" value="F:electron transfer activity"/>
    <property type="evidence" value="ECO:0007669"/>
    <property type="project" value="UniProtKB-UniRule"/>
</dbReference>
<evidence type="ECO:0000259" key="13">
    <source>
        <dbReference type="Pfam" id="PF01467"/>
    </source>
</evidence>
<feature type="region of interest" description="Fe-S binding site B" evidence="10">
    <location>
        <begin position="767"/>
        <end position="781"/>
    </location>
</feature>
<dbReference type="SUPFAM" id="SSF53335">
    <property type="entry name" value="S-adenosyl-L-methionine-dependent methyltransferases"/>
    <property type="match status" value="1"/>
</dbReference>
<keyword evidence="4 10" id="KW-0963">Cytoplasm</keyword>
<feature type="binding site" evidence="10">
    <location>
        <position position="731"/>
    </location>
    <ligand>
        <name>[2Fe-2S] cluster</name>
        <dbReference type="ChEBI" id="CHEBI:190135"/>
    </ligand>
</feature>
<feature type="binding site" evidence="10">
    <location>
        <position position="744"/>
    </location>
    <ligand>
        <name>[2Fe-2S] cluster</name>
        <dbReference type="ChEBI" id="CHEBI:190135"/>
    </ligand>
</feature>
<comment type="function">
    <text evidence="10">Component of the cytosolic iron-sulfur (Fe-S) protein assembly (CIA) machinery. Required for the maturation of extramitochondrial Fe-S proteins. Part of an electron transfer chain functioning in an early step of cytosolic Fe-S biogenesis, facilitating the de novo assembly of a [4Fe-4S] cluster on the cytosolic Fe-S scaffold complex. Electrons are transferred from NADPH via a FAD- and FMN-containing diflavin oxidoreductase. Together with the diflavin oxidoreductase, also required for the assembly of the diferric tyrosyl radical cofactor of ribonucleotide reductase (RNR), probably by providing electrons for reduction during radical cofactor maturation in the catalytic small subunit.</text>
</comment>
<dbReference type="PANTHER" id="PTHR13273:SF14">
    <property type="entry name" value="ANAMORSIN"/>
    <property type="match status" value="1"/>
</dbReference>
<feature type="binding site" evidence="10">
    <location>
        <position position="746"/>
    </location>
    <ligand>
        <name>[2Fe-2S] cluster</name>
        <dbReference type="ChEBI" id="CHEBI:190135"/>
    </ligand>
</feature>
<dbReference type="Pfam" id="PF01467">
    <property type="entry name" value="CTP_transf_like"/>
    <property type="match status" value="1"/>
</dbReference>
<feature type="domain" description="Anamorsin C-terminal" evidence="14">
    <location>
        <begin position="759"/>
        <end position="797"/>
    </location>
</feature>
<comment type="similarity">
    <text evidence="2 10">Belongs to the anamorsin family.</text>
</comment>
<dbReference type="GO" id="GO:0051539">
    <property type="term" value="F:4 iron, 4 sulfur cluster binding"/>
    <property type="evidence" value="ECO:0007669"/>
    <property type="project" value="UniProtKB-KW"/>
</dbReference>
<keyword evidence="17" id="KW-1185">Reference proteome</keyword>
<comment type="caution">
    <text evidence="10">Lacks conserved residue(s) required for the propagation of feature annotation.</text>
</comment>
<comment type="subcellular location">
    <subcellularLocation>
        <location evidence="10">Cytoplasm</location>
    </subcellularLocation>
    <subcellularLocation>
        <location evidence="10">Mitochondrion intermembrane space</location>
    </subcellularLocation>
</comment>
<evidence type="ECO:0000256" key="7">
    <source>
        <dbReference type="ARBA" id="ARBA00023004"/>
    </source>
</evidence>
<dbReference type="Pfam" id="PF05093">
    <property type="entry name" value="CIAPIN1"/>
    <property type="match status" value="1"/>
</dbReference>
<dbReference type="InterPro" id="IPR043130">
    <property type="entry name" value="CDP-OH_PTrfase_TM_dom"/>
</dbReference>
<dbReference type="Pfam" id="PF20922">
    <property type="entry name" value="Anamorsin_N"/>
    <property type="match status" value="1"/>
</dbReference>
<proteinExistence type="inferred from homology"/>
<evidence type="ECO:0000256" key="11">
    <source>
        <dbReference type="SAM" id="MobiDB-lite"/>
    </source>
</evidence>
<sequence length="806" mass="90443">MANTLRLAVYPVTQVVVLIEQCLFILVGWYDRYLYSPLQVTLWPLVEKVPRSIVLDNREVNIFTANIVSWIRTVLAIPIALTLKHQYYWAGFWLVTFHDFLDHLDGIVAKVQKQKYGHVDDPLVGGFMDAFCDKIVNVLSLWSILMVTDFSHMTWLQSAVYLAACATIIGYEFTLGVVRVQDFFRAYYFREFKQTDKMSEKTSTAAVMEGKLKEKLESIGIATLCLAQGHLNAFDGASGIIGVTCLILSIRLAHSSLASKLDAREPQLRSQARAWDDEDETKYSANIKELKETKSSDAETQVDITELDADANENTEKSRNTDSVSHDSDFHRSFSMPGLVLFNENTLDCRVERVYTVGCFDLFHYGHIRLLKEMRKYGKKVIVGVHDSRSIYQLKKRVPVDSTVTRMRNVKEFADEVFCVAGTDPSLFIEYIFDRSSLKNNAIYIRGDDMPEFPAKKVCERLMTVKFLPYTEGVSSTKLRKNIINSSNVDAILKMSNLDGINLFSGAKVLLLWAGEQMSIQMQDFASSISNQIRSGEEGKIQLEHIERLKLSSHPNSGFDVVLSGLVNPLLIKHTVDILGEICCVLKPQGKLYIQELCLPLDTQAETGIKTKEKFISLLKLAGFVNISQPREVSLDDDEKLELKQKFESLPESVIIRLEAQKPSYEVGSSSQLKLAFKSKPAAKVDDKVAKVWALNSSDLLDDNVDLVNQDDLLNENDLKKPDPASLKFDCGSGPAKKKACKNCTCGLAEELEKEKQPVTTTKTSACGNCYLGDAFRCASCPYLGMPAFKPGEKIQLTNQQLKADS</sequence>
<dbReference type="InterPro" id="IPR014729">
    <property type="entry name" value="Rossmann-like_a/b/a_fold"/>
</dbReference>
<evidence type="ECO:0000256" key="8">
    <source>
        <dbReference type="ARBA" id="ARBA00023014"/>
    </source>
</evidence>
<feature type="short sequence motif" description="Cx2C motif 1" evidence="10">
    <location>
        <begin position="767"/>
        <end position="770"/>
    </location>
</feature>
<dbReference type="HAMAP" id="MF_03115">
    <property type="entry name" value="Anamorsin"/>
    <property type="match status" value="1"/>
</dbReference>
<reference evidence="16" key="2">
    <citation type="submission" date="2023-04" db="EMBL/GenBank/DDBJ databases">
        <authorList>
            <person name="Bu L."/>
            <person name="Lu L."/>
            <person name="Laidemitt M.R."/>
            <person name="Zhang S.M."/>
            <person name="Mutuku M."/>
            <person name="Mkoji G."/>
            <person name="Steinauer M."/>
            <person name="Loker E.S."/>
        </authorList>
    </citation>
    <scope>NUCLEOTIDE SEQUENCE</scope>
    <source>
        <strain evidence="16">KasaAsao</strain>
        <tissue evidence="16">Whole Snail</tissue>
    </source>
</reference>
<dbReference type="Gene3D" id="3.40.50.620">
    <property type="entry name" value="HUPs"/>
    <property type="match status" value="1"/>
</dbReference>
<dbReference type="InterPro" id="IPR007785">
    <property type="entry name" value="Anamorsin"/>
</dbReference>
<comment type="caution">
    <text evidence="16">The sequence shown here is derived from an EMBL/GenBank/DDBJ whole genome shotgun (WGS) entry which is preliminary data.</text>
</comment>
<keyword evidence="12" id="KW-0472">Membrane</keyword>
<dbReference type="PANTHER" id="PTHR13273">
    <property type="entry name" value="ANAMORSIN"/>
    <property type="match status" value="1"/>
</dbReference>
<dbReference type="InterPro" id="IPR046408">
    <property type="entry name" value="CIAPIN1"/>
</dbReference>
<evidence type="ECO:0000256" key="9">
    <source>
        <dbReference type="ARBA" id="ARBA00023128"/>
    </source>
</evidence>
<dbReference type="EMBL" id="JASAOG010000028">
    <property type="protein sequence ID" value="KAK0061728.1"/>
    <property type="molecule type" value="Genomic_DNA"/>
</dbReference>
<feature type="binding site" evidence="10">
    <location>
        <position position="767"/>
    </location>
    <ligand>
        <name>[4Fe-4S] cluster</name>
        <dbReference type="ChEBI" id="CHEBI:49883"/>
    </ligand>
</feature>
<evidence type="ECO:0000313" key="16">
    <source>
        <dbReference type="EMBL" id="KAK0061728.1"/>
    </source>
</evidence>
<evidence type="ECO:0000256" key="2">
    <source>
        <dbReference type="ARBA" id="ARBA00008169"/>
    </source>
</evidence>
<dbReference type="GO" id="GO:0008654">
    <property type="term" value="P:phospholipid biosynthetic process"/>
    <property type="evidence" value="ECO:0007669"/>
    <property type="project" value="InterPro"/>
</dbReference>
<dbReference type="GO" id="GO:0016020">
    <property type="term" value="C:membrane"/>
    <property type="evidence" value="ECO:0007669"/>
    <property type="project" value="InterPro"/>
</dbReference>
<evidence type="ECO:0000313" key="17">
    <source>
        <dbReference type="Proteomes" id="UP001233172"/>
    </source>
</evidence>
<dbReference type="GO" id="GO:0005758">
    <property type="term" value="C:mitochondrial intermembrane space"/>
    <property type="evidence" value="ECO:0007669"/>
    <property type="project" value="UniProtKB-SubCell"/>
</dbReference>
<keyword evidence="5 10" id="KW-0001">2Fe-2S</keyword>
<evidence type="ECO:0000256" key="1">
    <source>
        <dbReference type="ARBA" id="ARBA00001966"/>
    </source>
</evidence>
<feature type="binding site" evidence="10">
    <location>
        <position position="741"/>
    </location>
    <ligand>
        <name>[2Fe-2S] cluster</name>
        <dbReference type="ChEBI" id="CHEBI:190135"/>
    </ligand>
</feature>
<keyword evidence="9 10" id="KW-0496">Mitochondrion</keyword>
<comment type="domain">
    <text evidence="10">The N-terminal domain has structural similarity with S-adenosyl-L-methionine-dependent methyltransferases, but does not bind S-adenosyl-L-methionine. It is required for correct assembly of the 2 Fe-S clusters.</text>
</comment>
<evidence type="ECO:0000256" key="6">
    <source>
        <dbReference type="ARBA" id="ARBA00022723"/>
    </source>
</evidence>
<comment type="domain">
    <text evidence="10">The twin Cx2C motifs are involved in the recognition by the mitochondrial MIA40-ERV1 disulfide relay system. The formation of 2 disulfide bonds in the Cx2C motifs through dithiol/disulfide exchange reactions effectively traps the protein in the mitochondrial intermembrane space.</text>
</comment>
<comment type="cofactor">
    <cofactor evidence="1 10">
        <name>[4Fe-4S] cluster</name>
        <dbReference type="ChEBI" id="CHEBI:49883"/>
    </cofactor>
</comment>
<dbReference type="Gene3D" id="3.40.50.150">
    <property type="entry name" value="Vaccinia Virus protein VP39"/>
    <property type="match status" value="1"/>
</dbReference>
<dbReference type="InterPro" id="IPR000462">
    <property type="entry name" value="CDP-OH_P_trans"/>
</dbReference>
<feature type="short sequence motif" description="Cx2C motif 2" evidence="10">
    <location>
        <begin position="778"/>
        <end position="781"/>
    </location>
</feature>
<evidence type="ECO:0000256" key="5">
    <source>
        <dbReference type="ARBA" id="ARBA00022714"/>
    </source>
</evidence>
<comment type="cofactor">
    <cofactor evidence="10">
        <name>[2Fe-2S] cluster</name>
        <dbReference type="ChEBI" id="CHEBI:190135"/>
    </cofactor>
</comment>
<keyword evidence="12" id="KW-1133">Transmembrane helix</keyword>
<dbReference type="Pfam" id="PF01066">
    <property type="entry name" value="CDP-OH_P_transf"/>
    <property type="match status" value="1"/>
</dbReference>
<dbReference type="NCBIfam" id="TIGR00125">
    <property type="entry name" value="cyt_tran_rel"/>
    <property type="match status" value="1"/>
</dbReference>
<feature type="transmembrane region" description="Helical" evidence="12">
    <location>
        <begin position="7"/>
        <end position="30"/>
    </location>
</feature>
<dbReference type="InterPro" id="IPR004821">
    <property type="entry name" value="Cyt_trans-like"/>
</dbReference>
<dbReference type="GO" id="GO:0046872">
    <property type="term" value="F:metal ion binding"/>
    <property type="evidence" value="ECO:0007669"/>
    <property type="project" value="UniProtKB-KW"/>
</dbReference>
<keyword evidence="3 10" id="KW-0004">4Fe-4S</keyword>
<feature type="binding site" evidence="10">
    <location>
        <position position="778"/>
    </location>
    <ligand>
        <name>[4Fe-4S] cluster</name>
        <dbReference type="ChEBI" id="CHEBI:49883"/>
    </ligand>
</feature>
<feature type="binding site" evidence="10">
    <location>
        <position position="781"/>
    </location>
    <ligand>
        <name>[4Fe-4S] cluster</name>
        <dbReference type="ChEBI" id="CHEBI:49883"/>
    </ligand>
</feature>
<keyword evidence="8 10" id="KW-0411">Iron-sulfur</keyword>
<comment type="subunit">
    <text evidence="10">Monomer.</text>
</comment>
<gene>
    <name evidence="16" type="ORF">Bpfe_008643</name>
</gene>
<keyword evidence="12" id="KW-0812">Transmembrane</keyword>
<dbReference type="InterPro" id="IPR029063">
    <property type="entry name" value="SAM-dependent_MTases_sf"/>
</dbReference>